<keyword evidence="3" id="KW-1185">Reference proteome</keyword>
<organism evidence="2 3">
    <name type="scientific">Nitrospira defluvii</name>
    <dbReference type="NCBI Taxonomy" id="330214"/>
    <lineage>
        <taxon>Bacteria</taxon>
        <taxon>Pseudomonadati</taxon>
        <taxon>Nitrospirota</taxon>
        <taxon>Nitrospiria</taxon>
        <taxon>Nitrospirales</taxon>
        <taxon>Nitrospiraceae</taxon>
        <taxon>Nitrospira</taxon>
    </lineage>
</organism>
<protein>
    <recommendedName>
        <fullName evidence="1">TRASH domain-containing protein</fullName>
    </recommendedName>
</protein>
<feature type="domain" description="TRASH" evidence="1">
    <location>
        <begin position="47"/>
        <end position="84"/>
    </location>
</feature>
<proteinExistence type="predicted"/>
<dbReference type="SMART" id="SM00746">
    <property type="entry name" value="TRASH"/>
    <property type="match status" value="1"/>
</dbReference>
<gene>
    <name evidence="2" type="ORF">NSPZN2_10805</name>
</gene>
<comment type="caution">
    <text evidence="2">The sequence shown here is derived from an EMBL/GenBank/DDBJ whole genome shotgun (WGS) entry which is preliminary data.</text>
</comment>
<dbReference type="EMBL" id="CAJNBJ010000001">
    <property type="protein sequence ID" value="CAE6702482.1"/>
    <property type="molecule type" value="Genomic_DNA"/>
</dbReference>
<dbReference type="Proteomes" id="UP000675880">
    <property type="component" value="Unassembled WGS sequence"/>
</dbReference>
<evidence type="ECO:0000313" key="2">
    <source>
        <dbReference type="EMBL" id="CAE6702482.1"/>
    </source>
</evidence>
<reference evidence="2 3" key="1">
    <citation type="submission" date="2021-02" db="EMBL/GenBank/DDBJ databases">
        <authorList>
            <person name="Han P."/>
        </authorList>
    </citation>
    <scope>NUCLEOTIDE SEQUENCE [LARGE SCALE GENOMIC DNA]</scope>
    <source>
        <strain evidence="2">Candidatus Nitrospira sp. ZN2</strain>
    </source>
</reference>
<dbReference type="InterPro" id="IPR011017">
    <property type="entry name" value="TRASH_dom"/>
</dbReference>
<evidence type="ECO:0000259" key="1">
    <source>
        <dbReference type="SMART" id="SM00746"/>
    </source>
</evidence>
<accession>A0ABM8QL64</accession>
<sequence length="86" mass="9862">MYRLFFIAALLALLYYLLRRALRQLGQNDLTAKSREGKESGKQMIQDPVCRVFVPREHAVSEIIGGQTYFFCSRDCAIAFQKQLSA</sequence>
<name>A0ABM8QL64_9BACT</name>
<evidence type="ECO:0000313" key="3">
    <source>
        <dbReference type="Proteomes" id="UP000675880"/>
    </source>
</evidence>